<evidence type="ECO:0000256" key="4">
    <source>
        <dbReference type="ARBA" id="ARBA00022989"/>
    </source>
</evidence>
<dbReference type="InterPro" id="IPR043428">
    <property type="entry name" value="LivM-like"/>
</dbReference>
<evidence type="ECO:0000256" key="2">
    <source>
        <dbReference type="ARBA" id="ARBA00022475"/>
    </source>
</evidence>
<feature type="transmembrane region" description="Helical" evidence="6">
    <location>
        <begin position="171"/>
        <end position="192"/>
    </location>
</feature>
<evidence type="ECO:0000256" key="6">
    <source>
        <dbReference type="SAM" id="Phobius"/>
    </source>
</evidence>
<reference evidence="7 8" key="1">
    <citation type="submission" date="2023-07" db="EMBL/GenBank/DDBJ databases">
        <title>Genomic Encyclopedia of Type Strains, Phase IV (KMG-IV): sequencing the most valuable type-strain genomes for metagenomic binning, comparative biology and taxonomic classification.</title>
        <authorList>
            <person name="Goeker M."/>
        </authorList>
    </citation>
    <scope>NUCLEOTIDE SEQUENCE [LARGE SCALE GENOMIC DNA]</scope>
    <source>
        <strain evidence="7 8">DSM 19619</strain>
    </source>
</reference>
<keyword evidence="8" id="KW-1185">Reference proteome</keyword>
<dbReference type="RefSeq" id="WP_307275017.1">
    <property type="nucleotide sequence ID" value="NZ_JAUSVX010000007.1"/>
</dbReference>
<feature type="transmembrane region" description="Helical" evidence="6">
    <location>
        <begin position="31"/>
        <end position="51"/>
    </location>
</feature>
<protein>
    <submittedName>
        <fullName evidence="7">Branched-chain amino acid transport system permease protein</fullName>
    </submittedName>
</protein>
<dbReference type="PANTHER" id="PTHR30482">
    <property type="entry name" value="HIGH-AFFINITY BRANCHED-CHAIN AMINO ACID TRANSPORT SYSTEM PERMEASE"/>
    <property type="match status" value="1"/>
</dbReference>
<comment type="subcellular location">
    <subcellularLocation>
        <location evidence="1">Cell membrane</location>
        <topology evidence="1">Multi-pass membrane protein</topology>
    </subcellularLocation>
</comment>
<feature type="transmembrane region" description="Helical" evidence="6">
    <location>
        <begin position="6"/>
        <end position="24"/>
    </location>
</feature>
<name>A0ABU0J911_9HYPH</name>
<gene>
    <name evidence="7" type="ORF">QO011_003789</name>
</gene>
<comment type="caution">
    <text evidence="7">The sequence shown here is derived from an EMBL/GenBank/DDBJ whole genome shotgun (WGS) entry which is preliminary data.</text>
</comment>
<dbReference type="CDD" id="cd06581">
    <property type="entry name" value="TM_PBP1_LivM_like"/>
    <property type="match status" value="1"/>
</dbReference>
<keyword evidence="5 6" id="KW-0472">Membrane</keyword>
<dbReference type="Pfam" id="PF02653">
    <property type="entry name" value="BPD_transp_2"/>
    <property type="match status" value="1"/>
</dbReference>
<feature type="transmembrane region" description="Helical" evidence="6">
    <location>
        <begin position="86"/>
        <end position="104"/>
    </location>
</feature>
<accession>A0ABU0J911</accession>
<evidence type="ECO:0000256" key="3">
    <source>
        <dbReference type="ARBA" id="ARBA00022692"/>
    </source>
</evidence>
<feature type="transmembrane region" description="Helical" evidence="6">
    <location>
        <begin position="57"/>
        <end position="79"/>
    </location>
</feature>
<organism evidence="7 8">
    <name type="scientific">Labrys wisconsinensis</name>
    <dbReference type="NCBI Taxonomy" id="425677"/>
    <lineage>
        <taxon>Bacteria</taxon>
        <taxon>Pseudomonadati</taxon>
        <taxon>Pseudomonadota</taxon>
        <taxon>Alphaproteobacteria</taxon>
        <taxon>Hyphomicrobiales</taxon>
        <taxon>Xanthobacteraceae</taxon>
        <taxon>Labrys</taxon>
    </lineage>
</organism>
<evidence type="ECO:0000256" key="1">
    <source>
        <dbReference type="ARBA" id="ARBA00004651"/>
    </source>
</evidence>
<proteinExistence type="predicted"/>
<keyword evidence="4 6" id="KW-1133">Transmembrane helix</keyword>
<dbReference type="EMBL" id="JAUSVX010000007">
    <property type="protein sequence ID" value="MDQ0470770.1"/>
    <property type="molecule type" value="Genomic_DNA"/>
</dbReference>
<feature type="transmembrane region" description="Helical" evidence="6">
    <location>
        <begin position="124"/>
        <end position="144"/>
    </location>
</feature>
<keyword evidence="3 6" id="KW-0812">Transmembrane</keyword>
<keyword evidence="2" id="KW-1003">Cell membrane</keyword>
<feature type="transmembrane region" description="Helical" evidence="6">
    <location>
        <begin position="254"/>
        <end position="273"/>
    </location>
</feature>
<dbReference type="Proteomes" id="UP001242480">
    <property type="component" value="Unassembled WGS sequence"/>
</dbReference>
<sequence>MVDFLVFAVTMIAVWSVVALSLNLQFGLTGLVNFGQILPVGLGAFGPAIAAQHGLPIPAGIALGLALAAAAGLVVLAPVRRLTQDYWALVTLGVAEIFRLMMVNLPAVAGGADGTTVARIADPFAAMAIALALLGAAALLCLRIDRSPLGRMLRVIREDEMLAAALGRNPFRFQALVVLVSWAMAGAAGALYAHIVGYVAPSSFTVAETFIVWTALILGGPGSLVGPLVGTAFVQLLGVSTRFVAAWSGLPFDLVANLRLAVFGLALILVFLLRREGLCPERKVVTRAVDP</sequence>
<evidence type="ECO:0000313" key="8">
    <source>
        <dbReference type="Proteomes" id="UP001242480"/>
    </source>
</evidence>
<dbReference type="InterPro" id="IPR001851">
    <property type="entry name" value="ABC_transp_permease"/>
</dbReference>
<dbReference type="PANTHER" id="PTHR30482:SF10">
    <property type="entry name" value="HIGH-AFFINITY BRANCHED-CHAIN AMINO ACID TRANSPORT PROTEIN BRAE"/>
    <property type="match status" value="1"/>
</dbReference>
<evidence type="ECO:0000256" key="5">
    <source>
        <dbReference type="ARBA" id="ARBA00023136"/>
    </source>
</evidence>
<evidence type="ECO:0000313" key="7">
    <source>
        <dbReference type="EMBL" id="MDQ0470770.1"/>
    </source>
</evidence>